<accession>A0ACA9PHP3</accession>
<name>A0ACA9PHP3_9GLOM</name>
<proteinExistence type="predicted"/>
<feature type="non-terminal residue" evidence="1">
    <location>
        <position position="194"/>
    </location>
</feature>
<organism evidence="1 2">
    <name type="scientific">Dentiscutata heterogama</name>
    <dbReference type="NCBI Taxonomy" id="1316150"/>
    <lineage>
        <taxon>Eukaryota</taxon>
        <taxon>Fungi</taxon>
        <taxon>Fungi incertae sedis</taxon>
        <taxon>Mucoromycota</taxon>
        <taxon>Glomeromycotina</taxon>
        <taxon>Glomeromycetes</taxon>
        <taxon>Diversisporales</taxon>
        <taxon>Gigasporaceae</taxon>
        <taxon>Dentiscutata</taxon>
    </lineage>
</organism>
<dbReference type="EMBL" id="CAJVPU010029559">
    <property type="protein sequence ID" value="CAG8711104.1"/>
    <property type="molecule type" value="Genomic_DNA"/>
</dbReference>
<feature type="non-terminal residue" evidence="1">
    <location>
        <position position="1"/>
    </location>
</feature>
<gene>
    <name evidence="1" type="ORF">DHETER_LOCUS12266</name>
</gene>
<evidence type="ECO:0000313" key="2">
    <source>
        <dbReference type="Proteomes" id="UP000789702"/>
    </source>
</evidence>
<comment type="caution">
    <text evidence="1">The sequence shown here is derived from an EMBL/GenBank/DDBJ whole genome shotgun (WGS) entry which is preliminary data.</text>
</comment>
<sequence length="194" mass="22524">AHNFNHEYAAAKLQELEEKEKVTAANPNELAKQEDTVAEIKNDAVDAIVELQKSKVQEENAVTKFEKREDNVSTKLQELVNQEENAISESDNDIIIKLREYENQDFIAKLQKLEKQELQLIMHKTFYNLYDSSDYYIIETFAFTITSDEEIDVFIDPNCKIVTINIPLSYKSNIGTLIRRNLPFKLEIKFDMPS</sequence>
<dbReference type="Proteomes" id="UP000789702">
    <property type="component" value="Unassembled WGS sequence"/>
</dbReference>
<reference evidence="1" key="1">
    <citation type="submission" date="2021-06" db="EMBL/GenBank/DDBJ databases">
        <authorList>
            <person name="Kallberg Y."/>
            <person name="Tangrot J."/>
            <person name="Rosling A."/>
        </authorList>
    </citation>
    <scope>NUCLEOTIDE SEQUENCE</scope>
    <source>
        <strain evidence="1">IL203A</strain>
    </source>
</reference>
<evidence type="ECO:0000313" key="1">
    <source>
        <dbReference type="EMBL" id="CAG8711104.1"/>
    </source>
</evidence>
<keyword evidence="2" id="KW-1185">Reference proteome</keyword>
<protein>
    <submittedName>
        <fullName evidence="1">1343_t:CDS:1</fullName>
    </submittedName>
</protein>